<sequence>MPLVLLLLLLLTVASTLLLLLVDSEHTAPVAQNPSPATFSTLVARLERVDDQNCETVLALPNLHRLLEHELNRSNPQLLLLAQLIAQHPHLHPLHLPANASLTLDSPLSYNLSAPLYVLQLHCHFNGLQSAQQWIPILIYPTAASESYLIIRVQPFDLNACTLPHCVTSKVSFSQLRAMPLVELHCLLLKTQAGTHQACRCDHAFLH</sequence>
<reference evidence="4" key="1">
    <citation type="submission" date="2016-06" db="UniProtKB">
        <authorList>
            <consortium name="WormBaseParasite"/>
        </authorList>
    </citation>
    <scope>IDENTIFICATION</scope>
</reference>
<reference evidence="2 3" key="2">
    <citation type="submission" date="2018-11" db="EMBL/GenBank/DDBJ databases">
        <authorList>
            <consortium name="Pathogen Informatics"/>
        </authorList>
    </citation>
    <scope>NUCLEOTIDE SEQUENCE [LARGE SCALE GENOMIC DNA]</scope>
</reference>
<feature type="signal peptide" evidence="1">
    <location>
        <begin position="1"/>
        <end position="16"/>
    </location>
</feature>
<name>A0A183DGQ7_9BILA</name>
<evidence type="ECO:0000313" key="4">
    <source>
        <dbReference type="WBParaSite" id="GPUH_0000790701-mRNA-1"/>
    </source>
</evidence>
<gene>
    <name evidence="2" type="ORF">GPUH_LOCUS7898</name>
</gene>
<keyword evidence="1" id="KW-0732">Signal</keyword>
<dbReference type="AlphaFoldDB" id="A0A183DGQ7"/>
<dbReference type="EMBL" id="UYRT01021573">
    <property type="protein sequence ID" value="VDK60049.1"/>
    <property type="molecule type" value="Genomic_DNA"/>
</dbReference>
<keyword evidence="3" id="KW-1185">Reference proteome</keyword>
<dbReference type="WBParaSite" id="GPUH_0000790701-mRNA-1">
    <property type="protein sequence ID" value="GPUH_0000790701-mRNA-1"/>
    <property type="gene ID" value="GPUH_0000790701"/>
</dbReference>
<organism evidence="4">
    <name type="scientific">Gongylonema pulchrum</name>
    <dbReference type="NCBI Taxonomy" id="637853"/>
    <lineage>
        <taxon>Eukaryota</taxon>
        <taxon>Metazoa</taxon>
        <taxon>Ecdysozoa</taxon>
        <taxon>Nematoda</taxon>
        <taxon>Chromadorea</taxon>
        <taxon>Rhabditida</taxon>
        <taxon>Spirurina</taxon>
        <taxon>Spiruromorpha</taxon>
        <taxon>Spiruroidea</taxon>
        <taxon>Gongylonematidae</taxon>
        <taxon>Gongylonema</taxon>
    </lineage>
</organism>
<feature type="chain" id="PRO_5043138728" evidence="1">
    <location>
        <begin position="17"/>
        <end position="207"/>
    </location>
</feature>
<proteinExistence type="predicted"/>
<evidence type="ECO:0000313" key="2">
    <source>
        <dbReference type="EMBL" id="VDK60049.1"/>
    </source>
</evidence>
<accession>A0A183DGQ7</accession>
<evidence type="ECO:0000256" key="1">
    <source>
        <dbReference type="SAM" id="SignalP"/>
    </source>
</evidence>
<dbReference type="Proteomes" id="UP000271098">
    <property type="component" value="Unassembled WGS sequence"/>
</dbReference>
<protein>
    <submittedName>
        <fullName evidence="4">Secreted protein</fullName>
    </submittedName>
</protein>
<dbReference type="OrthoDB" id="5823771at2759"/>
<evidence type="ECO:0000313" key="3">
    <source>
        <dbReference type="Proteomes" id="UP000271098"/>
    </source>
</evidence>